<dbReference type="RefSeq" id="WP_284266959.1">
    <property type="nucleotide sequence ID" value="NZ_BSOW01000010.1"/>
</dbReference>
<gene>
    <name evidence="1" type="ORF">GCM10007857_31970</name>
</gene>
<comment type="caution">
    <text evidence="1">The sequence shown here is derived from an EMBL/GenBank/DDBJ whole genome shotgun (WGS) entry which is preliminary data.</text>
</comment>
<proteinExistence type="predicted"/>
<keyword evidence="2" id="KW-1185">Reference proteome</keyword>
<dbReference type="EMBL" id="BSOW01000010">
    <property type="protein sequence ID" value="GLR86486.1"/>
    <property type="molecule type" value="Genomic_DNA"/>
</dbReference>
<evidence type="ECO:0000313" key="2">
    <source>
        <dbReference type="Proteomes" id="UP001156905"/>
    </source>
</evidence>
<reference evidence="2" key="1">
    <citation type="journal article" date="2019" name="Int. J. Syst. Evol. Microbiol.">
        <title>The Global Catalogue of Microorganisms (GCM) 10K type strain sequencing project: providing services to taxonomists for standard genome sequencing and annotation.</title>
        <authorList>
            <consortium name="The Broad Institute Genomics Platform"/>
            <consortium name="The Broad Institute Genome Sequencing Center for Infectious Disease"/>
            <person name="Wu L."/>
            <person name="Ma J."/>
        </authorList>
    </citation>
    <scope>NUCLEOTIDE SEQUENCE [LARGE SCALE GENOMIC DNA]</scope>
    <source>
        <strain evidence="2">NBRC 102520</strain>
    </source>
</reference>
<accession>A0ABQ6AY71</accession>
<name>A0ABQ6AY71_9BRAD</name>
<evidence type="ECO:0000313" key="1">
    <source>
        <dbReference type="EMBL" id="GLR86486.1"/>
    </source>
</evidence>
<sequence>MPVLQPDPAQAFLLGPRRNVSLPRSGSPATREDGIIGYYDLVSMTLITMQAEAPNDSTPPLPPLAK</sequence>
<protein>
    <submittedName>
        <fullName evidence="1">Uncharacterized protein</fullName>
    </submittedName>
</protein>
<organism evidence="1 2">
    <name type="scientific">Bradyrhizobium iriomotense</name>
    <dbReference type="NCBI Taxonomy" id="441950"/>
    <lineage>
        <taxon>Bacteria</taxon>
        <taxon>Pseudomonadati</taxon>
        <taxon>Pseudomonadota</taxon>
        <taxon>Alphaproteobacteria</taxon>
        <taxon>Hyphomicrobiales</taxon>
        <taxon>Nitrobacteraceae</taxon>
        <taxon>Bradyrhizobium</taxon>
    </lineage>
</organism>
<dbReference type="Proteomes" id="UP001156905">
    <property type="component" value="Unassembled WGS sequence"/>
</dbReference>